<feature type="compositionally biased region" description="Polar residues" evidence="1">
    <location>
        <begin position="28"/>
        <end position="78"/>
    </location>
</feature>
<dbReference type="EMBL" id="JAAMOD010000021">
    <property type="protein sequence ID" value="KAF5247051.1"/>
    <property type="molecule type" value="Genomic_DNA"/>
</dbReference>
<evidence type="ECO:0000256" key="1">
    <source>
        <dbReference type="SAM" id="MobiDB-lite"/>
    </source>
</evidence>
<feature type="region of interest" description="Disordered" evidence="1">
    <location>
        <begin position="111"/>
        <end position="173"/>
    </location>
</feature>
<evidence type="ECO:0000313" key="4">
    <source>
        <dbReference type="Proteomes" id="UP000537989"/>
    </source>
</evidence>
<keyword evidence="4" id="KW-1185">Reference proteome</keyword>
<feature type="compositionally biased region" description="Polar residues" evidence="1">
    <location>
        <begin position="143"/>
        <end position="153"/>
    </location>
</feature>
<feature type="compositionally biased region" description="Low complexity" evidence="1">
    <location>
        <begin position="79"/>
        <end position="91"/>
    </location>
</feature>
<comment type="caution">
    <text evidence="3">The sequence shown here is derived from an EMBL/GenBank/DDBJ whole genome shotgun (WGS) entry which is preliminary data.</text>
</comment>
<proteinExistence type="predicted"/>
<gene>
    <name evidence="3" type="ORF">FAUST_903</name>
</gene>
<dbReference type="AlphaFoldDB" id="A0AAN6HK36"/>
<keyword evidence="2" id="KW-0732">Signal</keyword>
<feature type="compositionally biased region" description="Low complexity" evidence="1">
    <location>
        <begin position="154"/>
        <end position="173"/>
    </location>
</feature>
<dbReference type="Gene3D" id="2.60.120.260">
    <property type="entry name" value="Galactose-binding domain-like"/>
    <property type="match status" value="2"/>
</dbReference>
<feature type="region of interest" description="Disordered" evidence="1">
    <location>
        <begin position="185"/>
        <end position="213"/>
    </location>
</feature>
<organism evidence="3 4">
    <name type="scientific">Fusarium austroamericanum</name>
    <dbReference type="NCBI Taxonomy" id="282268"/>
    <lineage>
        <taxon>Eukaryota</taxon>
        <taxon>Fungi</taxon>
        <taxon>Dikarya</taxon>
        <taxon>Ascomycota</taxon>
        <taxon>Pezizomycotina</taxon>
        <taxon>Sordariomycetes</taxon>
        <taxon>Hypocreomycetidae</taxon>
        <taxon>Hypocreales</taxon>
        <taxon>Nectriaceae</taxon>
        <taxon>Fusarium</taxon>
    </lineage>
</organism>
<feature type="compositionally biased region" description="Low complexity" evidence="1">
    <location>
        <begin position="111"/>
        <end position="142"/>
    </location>
</feature>
<protein>
    <recommendedName>
        <fullName evidence="5">CBM-cenC domain-containing protein</fullName>
    </recommendedName>
</protein>
<feature type="signal peptide" evidence="2">
    <location>
        <begin position="1"/>
        <end position="21"/>
    </location>
</feature>
<name>A0AAN6HK36_FUSAU</name>
<feature type="region of interest" description="Disordered" evidence="1">
    <location>
        <begin position="28"/>
        <end position="91"/>
    </location>
</feature>
<feature type="chain" id="PRO_5043009910" description="CBM-cenC domain-containing protein" evidence="2">
    <location>
        <begin position="22"/>
        <end position="717"/>
    </location>
</feature>
<dbReference type="Proteomes" id="UP000537989">
    <property type="component" value="Unassembled WGS sequence"/>
</dbReference>
<reference evidence="3 4" key="1">
    <citation type="submission" date="2020-02" db="EMBL/GenBank/DDBJ databases">
        <title>Identification and distribution of gene clusters putatively required for synthesis of sphingolipid metabolism inhibitors in phylogenetically diverse species of the filamentous fungus Fusarium.</title>
        <authorList>
            <person name="Kim H.-S."/>
            <person name="Busman M."/>
            <person name="Brown D.W."/>
            <person name="Divon H."/>
            <person name="Uhlig S."/>
            <person name="Proctor R.H."/>
        </authorList>
    </citation>
    <scope>NUCLEOTIDE SEQUENCE [LARGE SCALE GENOMIC DNA]</scope>
    <source>
        <strain evidence="3 4">NRRL 2903</strain>
    </source>
</reference>
<accession>A0AAN6HK36</accession>
<evidence type="ECO:0000313" key="3">
    <source>
        <dbReference type="EMBL" id="KAF5247051.1"/>
    </source>
</evidence>
<evidence type="ECO:0008006" key="5">
    <source>
        <dbReference type="Google" id="ProtNLM"/>
    </source>
</evidence>
<sequence>MVSLKAIVVVYAATNLLGVEAGLCRPSTKTSLTSSGAEAQTSSPLVPTSTSDSSNIPTDTTSKNPILSTDGTTVTDPVTSGSATLSTSETSSYLTLTTSDTAIPTLSTVVTSSTQVSEDSTTSGSPSTSSDVTTSGDSGPSTESVDSTMSGNPATTTGAATSAETSTLIDSTTTADTTATVDTTTTGVNTSTAAGTTTTVDTTTTSEEPTTTTSVCVEPTEMLRQPGFEPSDDGNVWGFYWGGGYITTDADEARTGDGLAILPVPDAQERRMEQRVHIVPDTEYTVSFYYAVANPPSFQTQCFLFATFDYYTTLSQVPLPSDTNYHLYSASFISADNLDPAIEIGVSCPQANNGYTATVYIDDASVMNAKTCDTTPVDPNNPPKSTLLVPEQPEEPRCPVNVARVPGFESEDDEQAWAFYHDVGDFAQDASNARTGKWEAVFPSGTYDNAIFLEQQFSAQDLEAGETYDYHFFWKPKTLPDNGRCYIYGGYNDDIGFTLAEVKSGATSATGYTLYSARFPMPDGDLLLQIVFYCNYNNGNQQLGSVYVDDTALIKVGGCEAYPVTGALVENPSFEIRATGDSSYAWFGTNGMAIKAGSTSNGFSPSSGNNYLYVQLESIGEPATLTKPLAKSLNVGQLYTLQFNWAAGSSFTPSDCSFTIVFGSVTQVLRLDDPVIAYQYQQIETSLTAAEEVKSMSLTVSCSASVVDFALDDFLLQ</sequence>
<evidence type="ECO:0000256" key="2">
    <source>
        <dbReference type="SAM" id="SignalP"/>
    </source>
</evidence>